<dbReference type="SUPFAM" id="SSF51905">
    <property type="entry name" value="FAD/NAD(P)-binding domain"/>
    <property type="match status" value="1"/>
</dbReference>
<reference evidence="7" key="1">
    <citation type="submission" date="2021-03" db="EMBL/GenBank/DDBJ databases">
        <title>Whole genome shotgun sequence of Actinoplanes consettensis NBRC 14913.</title>
        <authorList>
            <person name="Komaki H."/>
            <person name="Tamura T."/>
        </authorList>
    </citation>
    <scope>NUCLEOTIDE SEQUENCE</scope>
    <source>
        <strain evidence="7">NBRC 14913</strain>
    </source>
</reference>
<name>A0A919SZD8_9ACTN</name>
<keyword evidence="3 5" id="KW-0285">Flavoprotein</keyword>
<accession>A0A919SZD8</accession>
<comment type="cofactor">
    <cofactor evidence="1">
        <name>FAD</name>
        <dbReference type="ChEBI" id="CHEBI:57692"/>
    </cofactor>
</comment>
<proteinExistence type="inferred from homology"/>
<dbReference type="PANTHER" id="PTHR11552">
    <property type="entry name" value="GLUCOSE-METHANOL-CHOLINE GMC OXIDOREDUCTASE"/>
    <property type="match status" value="1"/>
</dbReference>
<feature type="domain" description="Glucose-methanol-choline oxidoreductase N-terminal" evidence="6">
    <location>
        <begin position="81"/>
        <end position="104"/>
    </location>
</feature>
<evidence type="ECO:0000256" key="3">
    <source>
        <dbReference type="ARBA" id="ARBA00022630"/>
    </source>
</evidence>
<dbReference type="InterPro" id="IPR000172">
    <property type="entry name" value="GMC_OxRdtase_N"/>
</dbReference>
<protein>
    <submittedName>
        <fullName evidence="7">Dehydrogenase</fullName>
    </submittedName>
</protein>
<keyword evidence="4 5" id="KW-0274">FAD</keyword>
<dbReference type="Proteomes" id="UP000680865">
    <property type="component" value="Unassembled WGS sequence"/>
</dbReference>
<dbReference type="Pfam" id="PF00732">
    <property type="entry name" value="GMC_oxred_N"/>
    <property type="match status" value="1"/>
</dbReference>
<dbReference type="Pfam" id="PF05199">
    <property type="entry name" value="GMC_oxred_C"/>
    <property type="match status" value="1"/>
</dbReference>
<dbReference type="RefSeq" id="WP_244876644.1">
    <property type="nucleotide sequence ID" value="NZ_BAAATW010000018.1"/>
</dbReference>
<evidence type="ECO:0000256" key="4">
    <source>
        <dbReference type="ARBA" id="ARBA00022827"/>
    </source>
</evidence>
<dbReference type="GO" id="GO:0050660">
    <property type="term" value="F:flavin adenine dinucleotide binding"/>
    <property type="evidence" value="ECO:0007669"/>
    <property type="project" value="InterPro"/>
</dbReference>
<dbReference type="PIRSF" id="PIRSF000137">
    <property type="entry name" value="Alcohol_oxidase"/>
    <property type="match status" value="1"/>
</dbReference>
<dbReference type="Gene3D" id="3.30.410.40">
    <property type="match status" value="1"/>
</dbReference>
<evidence type="ECO:0000256" key="2">
    <source>
        <dbReference type="ARBA" id="ARBA00010790"/>
    </source>
</evidence>
<evidence type="ECO:0000256" key="5">
    <source>
        <dbReference type="RuleBase" id="RU003968"/>
    </source>
</evidence>
<evidence type="ECO:0000313" key="8">
    <source>
        <dbReference type="Proteomes" id="UP000680865"/>
    </source>
</evidence>
<evidence type="ECO:0000313" key="7">
    <source>
        <dbReference type="EMBL" id="GIM82075.1"/>
    </source>
</evidence>
<dbReference type="PROSITE" id="PS00623">
    <property type="entry name" value="GMC_OXRED_1"/>
    <property type="match status" value="1"/>
</dbReference>
<dbReference type="InterPro" id="IPR023978">
    <property type="entry name" value="GMC_oxidoreductase_bact"/>
</dbReference>
<dbReference type="SUPFAM" id="SSF54373">
    <property type="entry name" value="FAD-linked reductases, C-terminal domain"/>
    <property type="match status" value="1"/>
</dbReference>
<dbReference type="InterPro" id="IPR036188">
    <property type="entry name" value="FAD/NAD-bd_sf"/>
</dbReference>
<evidence type="ECO:0000259" key="6">
    <source>
        <dbReference type="PROSITE" id="PS00623"/>
    </source>
</evidence>
<comment type="similarity">
    <text evidence="2 5">Belongs to the GMC oxidoreductase family.</text>
</comment>
<dbReference type="Gene3D" id="3.50.50.60">
    <property type="entry name" value="FAD/NAD(P)-binding domain"/>
    <property type="match status" value="1"/>
</dbReference>
<sequence length="507" mass="53210">MEESEPADVVVIGAGGAGAALAARLSEDHDRSVVLLEAGPLHLDADVLDARRVPGALPGHPATVSYPVTLTAGRRWDVPRGRILGGSTTVNGGYFIRARPEDFARWAGRGNSAWAYDSVLPFLRRMETDLDYPQSPLHGHNGPILIRRTGPEHPATAAFLEAAETLGFSPDPDKNGDAPPGFGPVPSNVEAGIRRNTGLSYLTTDVRARPNLTVIGGCRATRILVEHGRAAGVVTTRGIVPARSVVLCAGAFATAHLLLLSGIGPRADLERLAIPVVRDAPAVGRRFSDHPQLVLEWQPRHDTGDPGGSWLGGCLHLNSTGATGNDGDLEILQSLVPLGSLADGIVRPGAALAFLIADQAPSPTGTLRLRSAGPEQHPAIDYGYLSDPASFVRLREAVRVTAGIVSSPPMAGRLLGPAPAILRDDRALDDWIRDNLATAQHTCGTAAMGYPDDPARSVADQYGRVHGVPGLRVADTSLLPDAPQRGPAATAVLVGETIADAIRHDRA</sequence>
<keyword evidence="8" id="KW-1185">Reference proteome</keyword>
<dbReference type="AlphaFoldDB" id="A0A919SZD8"/>
<dbReference type="InterPro" id="IPR007867">
    <property type="entry name" value="GMC_OxRtase_C"/>
</dbReference>
<evidence type="ECO:0000256" key="1">
    <source>
        <dbReference type="ARBA" id="ARBA00001974"/>
    </source>
</evidence>
<dbReference type="PANTHER" id="PTHR11552:SF147">
    <property type="entry name" value="CHOLINE DEHYDROGENASE, MITOCHONDRIAL"/>
    <property type="match status" value="1"/>
</dbReference>
<organism evidence="7 8">
    <name type="scientific">Winogradskya consettensis</name>
    <dbReference type="NCBI Taxonomy" id="113560"/>
    <lineage>
        <taxon>Bacteria</taxon>
        <taxon>Bacillati</taxon>
        <taxon>Actinomycetota</taxon>
        <taxon>Actinomycetes</taxon>
        <taxon>Micromonosporales</taxon>
        <taxon>Micromonosporaceae</taxon>
        <taxon>Winogradskya</taxon>
    </lineage>
</organism>
<dbReference type="GO" id="GO:0016614">
    <property type="term" value="F:oxidoreductase activity, acting on CH-OH group of donors"/>
    <property type="evidence" value="ECO:0007669"/>
    <property type="project" value="InterPro"/>
</dbReference>
<dbReference type="EMBL" id="BOQP01000050">
    <property type="protein sequence ID" value="GIM82075.1"/>
    <property type="molecule type" value="Genomic_DNA"/>
</dbReference>
<comment type="caution">
    <text evidence="7">The sequence shown here is derived from an EMBL/GenBank/DDBJ whole genome shotgun (WGS) entry which is preliminary data.</text>
</comment>
<gene>
    <name evidence="7" type="ORF">Aco04nite_79760</name>
</gene>
<dbReference type="InterPro" id="IPR012132">
    <property type="entry name" value="GMC_OxRdtase"/>
</dbReference>
<dbReference type="NCBIfam" id="TIGR03970">
    <property type="entry name" value="Rv0697"/>
    <property type="match status" value="1"/>
</dbReference>